<accession>A0A6C2C1K7</accession>
<dbReference type="AlphaFoldDB" id="A0A6C2C1K7"/>
<evidence type="ECO:0000313" key="4">
    <source>
        <dbReference type="EMBL" id="TYC47824.1"/>
    </source>
</evidence>
<dbReference type="Gene3D" id="3.40.30.10">
    <property type="entry name" value="Glutaredoxin"/>
    <property type="match status" value="1"/>
</dbReference>
<dbReference type="SUPFAM" id="SSF52833">
    <property type="entry name" value="Thioredoxin-like"/>
    <property type="match status" value="1"/>
</dbReference>
<keyword evidence="1" id="KW-1015">Disulfide bond</keyword>
<evidence type="ECO:0000256" key="1">
    <source>
        <dbReference type="ARBA" id="ARBA00023157"/>
    </source>
</evidence>
<dbReference type="PANTHER" id="PTHR30041">
    <property type="entry name" value="ARSENATE REDUCTASE"/>
    <property type="match status" value="1"/>
</dbReference>
<proteinExistence type="inferred from homology"/>
<organism evidence="4 5">
    <name type="scientific">Weissella muntiaci</name>
    <dbReference type="NCBI Taxonomy" id="2508881"/>
    <lineage>
        <taxon>Bacteria</taxon>
        <taxon>Bacillati</taxon>
        <taxon>Bacillota</taxon>
        <taxon>Bacilli</taxon>
        <taxon>Lactobacillales</taxon>
        <taxon>Lactobacillaceae</taxon>
        <taxon>Weissella</taxon>
    </lineage>
</organism>
<evidence type="ECO:0000256" key="2">
    <source>
        <dbReference type="ARBA" id="ARBA00023284"/>
    </source>
</evidence>
<dbReference type="NCBIfam" id="TIGR01617">
    <property type="entry name" value="arsC_related"/>
    <property type="match status" value="1"/>
</dbReference>
<dbReference type="EMBL" id="SDGZ01000029">
    <property type="protein sequence ID" value="TYC47824.1"/>
    <property type="molecule type" value="Genomic_DNA"/>
</dbReference>
<gene>
    <name evidence="4" type="ORF">ESZ50_11080</name>
</gene>
<keyword evidence="2" id="KW-0676">Redox-active center</keyword>
<name>A0A6C2C1K7_9LACO</name>
<evidence type="ECO:0000256" key="3">
    <source>
        <dbReference type="PROSITE-ProRule" id="PRU01282"/>
    </source>
</evidence>
<comment type="caution">
    <text evidence="4">The sequence shown here is derived from an EMBL/GenBank/DDBJ whole genome shotgun (WGS) entry which is preliminary data.</text>
</comment>
<dbReference type="InterPro" id="IPR006504">
    <property type="entry name" value="Tscrpt_reg_Spx/MgsR"/>
</dbReference>
<dbReference type="InterPro" id="IPR006660">
    <property type="entry name" value="Arsenate_reductase-like"/>
</dbReference>
<dbReference type="InterPro" id="IPR036249">
    <property type="entry name" value="Thioredoxin-like_sf"/>
</dbReference>
<comment type="similarity">
    <text evidence="3">Belongs to the ArsC family.</text>
</comment>
<evidence type="ECO:0000313" key="5">
    <source>
        <dbReference type="Proteomes" id="UP000371977"/>
    </source>
</evidence>
<protein>
    <submittedName>
        <fullName evidence="4">Spx/MgsR family RNA polymerase-binding regulatory protein</fullName>
    </submittedName>
</protein>
<dbReference type="CDD" id="cd03032">
    <property type="entry name" value="ArsC_Spx"/>
    <property type="match status" value="1"/>
</dbReference>
<dbReference type="PANTHER" id="PTHR30041:SF7">
    <property type="entry name" value="GLOBAL TRANSCRIPTIONAL REGULATOR SPX"/>
    <property type="match status" value="1"/>
</dbReference>
<dbReference type="Pfam" id="PF03960">
    <property type="entry name" value="ArsC"/>
    <property type="match status" value="1"/>
</dbReference>
<sequence>MEECLSDGQATEGLGQMAKVDDGTVVIYTTTSCSSCRKAVAWLKANSVPFFEVSLNVHQITETELMHIIGLTESGIKDIISTRSDAFKRLTRYTDEISVQDLAKAVWDDPTMLKRPLLVTKNKLQIGYSDIDIRKFVPREARRKSLDELLRAEDAQI</sequence>
<reference evidence="4 5" key="1">
    <citation type="submission" date="2019-01" db="EMBL/GenBank/DDBJ databases">
        <title>Weissella sp. nov., a novel lactic acid bacterium isolated from animal feces.</title>
        <authorList>
            <person name="Wang L.-T."/>
        </authorList>
    </citation>
    <scope>NUCLEOTIDE SEQUENCE [LARGE SCALE GENOMIC DNA]</scope>
    <source>
        <strain evidence="4 5">8H-2</strain>
    </source>
</reference>
<dbReference type="PROSITE" id="PS51353">
    <property type="entry name" value="ARSC"/>
    <property type="match status" value="1"/>
</dbReference>
<keyword evidence="5" id="KW-1185">Reference proteome</keyword>
<dbReference type="Proteomes" id="UP000371977">
    <property type="component" value="Unassembled WGS sequence"/>
</dbReference>
<dbReference type="NCBIfam" id="NF002459">
    <property type="entry name" value="PRK01655.1"/>
    <property type="match status" value="1"/>
</dbReference>